<evidence type="ECO:0000256" key="12">
    <source>
        <dbReference type="ARBA" id="ARBA00023136"/>
    </source>
</evidence>
<feature type="region of interest" description="Disordered" evidence="13">
    <location>
        <begin position="1"/>
        <end position="20"/>
    </location>
</feature>
<gene>
    <name evidence="16" type="ORF">SAMN05660199_01729</name>
</gene>
<keyword evidence="8 14" id="KW-1133">Transmembrane helix</keyword>
<feature type="transmembrane region" description="Helical" evidence="14">
    <location>
        <begin position="143"/>
        <end position="162"/>
    </location>
</feature>
<keyword evidence="3" id="KW-0285">Flavoprotein</keyword>
<feature type="transmembrane region" description="Helical" evidence="14">
    <location>
        <begin position="59"/>
        <end position="82"/>
    </location>
</feature>
<dbReference type="Gene3D" id="3.40.50.80">
    <property type="entry name" value="Nucleotide-binding domain of ferredoxin-NADP reductase (FNR) module"/>
    <property type="match status" value="1"/>
</dbReference>
<dbReference type="PRINTS" id="PR00410">
    <property type="entry name" value="PHEHYDRXLASE"/>
</dbReference>
<keyword evidence="11" id="KW-0411">Iron-sulfur</keyword>
<keyword evidence="4 14" id="KW-0812">Transmembrane</keyword>
<feature type="transmembrane region" description="Helical" evidence="14">
    <location>
        <begin position="174"/>
        <end position="194"/>
    </location>
</feature>
<evidence type="ECO:0000256" key="3">
    <source>
        <dbReference type="ARBA" id="ARBA00022630"/>
    </source>
</evidence>
<dbReference type="RefSeq" id="WP_091243267.1">
    <property type="nucleotide sequence ID" value="NZ_FNIR01000005.1"/>
</dbReference>
<dbReference type="GO" id="GO:0016020">
    <property type="term" value="C:membrane"/>
    <property type="evidence" value="ECO:0007669"/>
    <property type="project" value="UniProtKB-SubCell"/>
</dbReference>
<feature type="transmembrane region" description="Helical" evidence="14">
    <location>
        <begin position="103"/>
        <end position="123"/>
    </location>
</feature>
<dbReference type="Proteomes" id="UP000199088">
    <property type="component" value="Unassembled WGS sequence"/>
</dbReference>
<evidence type="ECO:0000256" key="10">
    <source>
        <dbReference type="ARBA" id="ARBA00023004"/>
    </source>
</evidence>
<dbReference type="PROSITE" id="PS51384">
    <property type="entry name" value="FAD_FR"/>
    <property type="match status" value="1"/>
</dbReference>
<dbReference type="Pfam" id="PF00175">
    <property type="entry name" value="NAD_binding_1"/>
    <property type="match status" value="1"/>
</dbReference>
<dbReference type="OrthoDB" id="9801223at2"/>
<keyword evidence="6" id="KW-0479">Metal-binding</keyword>
<dbReference type="Gene3D" id="2.40.30.10">
    <property type="entry name" value="Translation factors"/>
    <property type="match status" value="1"/>
</dbReference>
<dbReference type="PANTHER" id="PTHR47354:SF8">
    <property type="entry name" value="1,2-PHENYLACETYL-COA EPOXIDASE, SUBUNIT E"/>
    <property type="match status" value="1"/>
</dbReference>
<feature type="transmembrane region" description="Helical" evidence="14">
    <location>
        <begin position="206"/>
        <end position="225"/>
    </location>
</feature>
<comment type="cofactor">
    <cofactor evidence="1">
        <name>FAD</name>
        <dbReference type="ChEBI" id="CHEBI:57692"/>
    </cofactor>
</comment>
<dbReference type="InterPro" id="IPR050415">
    <property type="entry name" value="MRET"/>
</dbReference>
<keyword evidence="5" id="KW-0001">2Fe-2S</keyword>
<name>A0A1H0IPB9_9ACTN</name>
<dbReference type="SUPFAM" id="SSF52343">
    <property type="entry name" value="Ferredoxin reductase-like, C-terminal NADP-linked domain"/>
    <property type="match status" value="1"/>
</dbReference>
<feature type="domain" description="FAD-binding FR-type" evidence="15">
    <location>
        <begin position="231"/>
        <end position="331"/>
    </location>
</feature>
<evidence type="ECO:0000256" key="7">
    <source>
        <dbReference type="ARBA" id="ARBA00022827"/>
    </source>
</evidence>
<dbReference type="InterPro" id="IPR017927">
    <property type="entry name" value="FAD-bd_FR_type"/>
</dbReference>
<feature type="transmembrane region" description="Helical" evidence="14">
    <location>
        <begin position="32"/>
        <end position="53"/>
    </location>
</feature>
<dbReference type="InterPro" id="IPR001433">
    <property type="entry name" value="OxRdtase_FAD/NAD-bd"/>
</dbReference>
<proteinExistence type="predicted"/>
<sequence>MTAGLAPEPGTARRPSPVTATRRRTVIDRATALTVAAIGALTVATWPIALATLGPAVSLLGIIAHVSGMLAGFGVLVLLLLMARTPALELGVGADVLARWHAFLGRNVIALVGVHGIAATAAWAQATGTGPLTAIATVMAMPWLPAATVGTVLMVVAGIASARAARRRIRHETWHALHLLMYLAVALSFGHMLAGPDLAGFPVLQIGWALAYMHVFALVLRYRVIAPIQQATRHRLRVAEIRPEGPGVVSIHVTGRHLHELDAESGQFFRWRFLTRHHWRNAHPFSLSAPPTSTSMRLTVKALGDGTQQLQRLPVGTRIAAEGPYGAVTAARRTHRNVLLIAGGVGITPMRALFESLPVAPGEDLLLLYRARNRADVLFADELEDIAARRGIRLSYVLTGDPRLSDPHALLHAVPDLADRDVYMCGSPGFTAAVRTCLREGGLPAGQLHEERFA</sequence>
<protein>
    <submittedName>
        <fullName evidence="16">Predicted ferric reductase</fullName>
    </submittedName>
</protein>
<evidence type="ECO:0000256" key="1">
    <source>
        <dbReference type="ARBA" id="ARBA00001974"/>
    </source>
</evidence>
<keyword evidence="10" id="KW-0408">Iron</keyword>
<accession>A0A1H0IPB9</accession>
<evidence type="ECO:0000259" key="15">
    <source>
        <dbReference type="PROSITE" id="PS51384"/>
    </source>
</evidence>
<dbReference type="InterPro" id="IPR039261">
    <property type="entry name" value="FNR_nucleotide-bd"/>
</dbReference>
<keyword evidence="9" id="KW-0560">Oxidoreductase</keyword>
<organism evidence="16 17">
    <name type="scientific">Klenkia soli</name>
    <dbReference type="NCBI Taxonomy" id="1052260"/>
    <lineage>
        <taxon>Bacteria</taxon>
        <taxon>Bacillati</taxon>
        <taxon>Actinomycetota</taxon>
        <taxon>Actinomycetes</taxon>
        <taxon>Geodermatophilales</taxon>
        <taxon>Geodermatophilaceae</taxon>
        <taxon>Klenkia</taxon>
    </lineage>
</organism>
<evidence type="ECO:0000256" key="11">
    <source>
        <dbReference type="ARBA" id="ARBA00023014"/>
    </source>
</evidence>
<evidence type="ECO:0000256" key="14">
    <source>
        <dbReference type="SAM" id="Phobius"/>
    </source>
</evidence>
<dbReference type="Pfam" id="PF01794">
    <property type="entry name" value="Ferric_reduct"/>
    <property type="match status" value="1"/>
</dbReference>
<dbReference type="GO" id="GO:0051537">
    <property type="term" value="F:2 iron, 2 sulfur cluster binding"/>
    <property type="evidence" value="ECO:0007669"/>
    <property type="project" value="UniProtKB-KW"/>
</dbReference>
<evidence type="ECO:0000256" key="8">
    <source>
        <dbReference type="ARBA" id="ARBA00022989"/>
    </source>
</evidence>
<evidence type="ECO:0000256" key="13">
    <source>
        <dbReference type="SAM" id="MobiDB-lite"/>
    </source>
</evidence>
<dbReference type="GO" id="GO:0050660">
    <property type="term" value="F:flavin adenine dinucleotide binding"/>
    <property type="evidence" value="ECO:0007669"/>
    <property type="project" value="TreeGrafter"/>
</dbReference>
<dbReference type="CDD" id="cd06198">
    <property type="entry name" value="FNR_like_3"/>
    <property type="match status" value="1"/>
</dbReference>
<keyword evidence="12 14" id="KW-0472">Membrane</keyword>
<evidence type="ECO:0000256" key="6">
    <source>
        <dbReference type="ARBA" id="ARBA00022723"/>
    </source>
</evidence>
<dbReference type="AlphaFoldDB" id="A0A1H0IPB9"/>
<dbReference type="InterPro" id="IPR017938">
    <property type="entry name" value="Riboflavin_synthase-like_b-brl"/>
</dbReference>
<dbReference type="EMBL" id="FNIR01000005">
    <property type="protein sequence ID" value="SDO33192.1"/>
    <property type="molecule type" value="Genomic_DNA"/>
</dbReference>
<reference evidence="17" key="1">
    <citation type="submission" date="2016-10" db="EMBL/GenBank/DDBJ databases">
        <authorList>
            <person name="Varghese N."/>
            <person name="Submissions S."/>
        </authorList>
    </citation>
    <scope>NUCLEOTIDE SEQUENCE [LARGE SCALE GENOMIC DNA]</scope>
    <source>
        <strain evidence="17">DSM 45843</strain>
    </source>
</reference>
<keyword evidence="7" id="KW-0274">FAD</keyword>
<dbReference type="SUPFAM" id="SSF63380">
    <property type="entry name" value="Riboflavin synthase domain-like"/>
    <property type="match status" value="1"/>
</dbReference>
<dbReference type="InterPro" id="IPR013130">
    <property type="entry name" value="Fe3_Rdtase_TM_dom"/>
</dbReference>
<dbReference type="PANTHER" id="PTHR47354">
    <property type="entry name" value="NADH OXIDOREDUCTASE HCR"/>
    <property type="match status" value="1"/>
</dbReference>
<dbReference type="GO" id="GO:0016491">
    <property type="term" value="F:oxidoreductase activity"/>
    <property type="evidence" value="ECO:0007669"/>
    <property type="project" value="UniProtKB-KW"/>
</dbReference>
<evidence type="ECO:0000256" key="9">
    <source>
        <dbReference type="ARBA" id="ARBA00023002"/>
    </source>
</evidence>
<evidence type="ECO:0000313" key="16">
    <source>
        <dbReference type="EMBL" id="SDO33192.1"/>
    </source>
</evidence>
<dbReference type="STRING" id="1052260.SAMN05660199_01729"/>
<keyword evidence="17" id="KW-1185">Reference proteome</keyword>
<evidence type="ECO:0000313" key="17">
    <source>
        <dbReference type="Proteomes" id="UP000199088"/>
    </source>
</evidence>
<comment type="subcellular location">
    <subcellularLocation>
        <location evidence="2">Membrane</location>
        <topology evidence="2">Multi-pass membrane protein</topology>
    </subcellularLocation>
</comment>
<evidence type="ECO:0000256" key="4">
    <source>
        <dbReference type="ARBA" id="ARBA00022692"/>
    </source>
</evidence>
<dbReference type="GO" id="GO:0046872">
    <property type="term" value="F:metal ion binding"/>
    <property type="evidence" value="ECO:0007669"/>
    <property type="project" value="UniProtKB-KW"/>
</dbReference>
<evidence type="ECO:0000256" key="2">
    <source>
        <dbReference type="ARBA" id="ARBA00004141"/>
    </source>
</evidence>
<evidence type="ECO:0000256" key="5">
    <source>
        <dbReference type="ARBA" id="ARBA00022714"/>
    </source>
</evidence>